<gene>
    <name evidence="2" type="ordered locus">CBUD_1880</name>
</gene>
<proteinExistence type="predicted"/>
<reference evidence="2 3" key="1">
    <citation type="journal article" date="2009" name="Infect. Immun.">
        <title>Comparative genomics reveal extensive transposon-mediated genomic plasticity and diversity among potential effector proteins within the genus Coxiella.</title>
        <authorList>
            <person name="Beare P.A."/>
            <person name="Unsworth N."/>
            <person name="Andoh M."/>
            <person name="Voth D.E."/>
            <person name="Omsland A."/>
            <person name="Gilk S.D."/>
            <person name="Williams K.P."/>
            <person name="Sobral B.W."/>
            <person name="Kupko J.J.III."/>
            <person name="Porcella S.F."/>
            <person name="Samuel J.E."/>
            <person name="Heinzen R.A."/>
        </authorList>
    </citation>
    <scope>NUCLEOTIDE SEQUENCE [LARGE SCALE GENOMIC DNA]</scope>
    <source>
        <strain evidence="2 3">Dugway 5J108-111</strain>
    </source>
</reference>
<dbReference type="AlphaFoldDB" id="A9KD53"/>
<feature type="coiled-coil region" evidence="1">
    <location>
        <begin position="156"/>
        <end position="183"/>
    </location>
</feature>
<evidence type="ECO:0000313" key="3">
    <source>
        <dbReference type="Proteomes" id="UP000008555"/>
    </source>
</evidence>
<dbReference type="Proteomes" id="UP000008555">
    <property type="component" value="Chromosome"/>
</dbReference>
<dbReference type="KEGG" id="cbd:CBUD_1880"/>
<dbReference type="EMBL" id="CP000733">
    <property type="protein sequence ID" value="ABS77184.2"/>
    <property type="molecule type" value="Genomic_DNA"/>
</dbReference>
<evidence type="ECO:0000256" key="1">
    <source>
        <dbReference type="SAM" id="Coils"/>
    </source>
</evidence>
<name>A9KD53_COXBN</name>
<organism evidence="2 3">
    <name type="scientific">Coxiella burnetii (strain Dugway 5J108-111)</name>
    <dbReference type="NCBI Taxonomy" id="434922"/>
    <lineage>
        <taxon>Bacteria</taxon>
        <taxon>Pseudomonadati</taxon>
        <taxon>Pseudomonadota</taxon>
        <taxon>Gammaproteobacteria</taxon>
        <taxon>Legionellales</taxon>
        <taxon>Coxiellaceae</taxon>
        <taxon>Coxiella</taxon>
    </lineage>
</organism>
<keyword evidence="1" id="KW-0175">Coiled coil</keyword>
<protein>
    <submittedName>
        <fullName evidence="2">Uncharacterized protein</fullName>
    </submittedName>
</protein>
<dbReference type="HOGENOM" id="CLU_372438_0_0_6"/>
<sequence length="758" mass="86859">MLGLFLDYTTNHMPLSHSKITSESYLLFDLDDEGDDFSNVLASLKSFFKANKAPFKEKPIAFIVGMQDNQIQLKRLINFLISMQEQGDIPEGFDIENNICFILGDDSLAKAELKNIHGWEIAQETRAQQRKVNEIFNGLMVRYKEEASILTRESEVETLESKEEKASSELEEKKSERKDSKRLEGYQKVSEKIFHEWLMAVPNSSLLVSISEPPLFLASFVENDENAELLEGAVSDALMYAAFNIRNVYEKIFEQKESEFFKREKEAKRGLIGKYQKLKEQLDAINLADHSPKNLDDFKKVQTQLRNTFVELEQLAEERLKILSRHKNIVNIFKLGSVLSSKKPLGILGNYPLIVELGLDREIRPNSCPQFHQLIKDNEQLPAVVQTMGNSIKAWNVATLNKISRKLKGFLKEVDESILSDIGSAVATINDGFQKMADKVEGMSYEVQMGSVKVASDASQTKVIEATIQCAASILPSLHAINEKIGKNFFQVRMWPAVAEFPNTQRVLGDDMLHWARKGLDDEIRIVSSQSEAGEMFLDERGNLVPLQGERFDPYTDVLRQVLNSNKDLKEKLTIKNAFVYDRFDGTGIDYQFNEKHAQVLTNETRQLVQKRIDAWLCRTQFGPQAILASRLSPIIGRLDDDFAKRTKIFFFRKPHNTKLFFLHTIAETAEEFRLRGEDLVLFLKEAQAYPLVNRHTFGKHSETWNFLQRGIEATEKQQPIDLIEYRGNTWLSLASLDAELKASFQQEQEVKRELTFR</sequence>
<evidence type="ECO:0000313" key="2">
    <source>
        <dbReference type="EMBL" id="ABS77184.2"/>
    </source>
</evidence>
<accession>A9KD53</accession>